<reference evidence="1 2" key="1">
    <citation type="submission" date="2018-10" db="EMBL/GenBank/DDBJ databases">
        <title>Genomic Encyclopedia of Archaeal and Bacterial Type Strains, Phase II (KMG-II): from individual species to whole genera.</title>
        <authorList>
            <person name="Goeker M."/>
        </authorList>
    </citation>
    <scope>NUCLEOTIDE SEQUENCE [LARGE SCALE GENOMIC DNA]</scope>
    <source>
        <strain evidence="1 2">DSM 43383</strain>
    </source>
</reference>
<accession>A0A495QTC4</accession>
<evidence type="ECO:0000313" key="1">
    <source>
        <dbReference type="EMBL" id="RKS76667.1"/>
    </source>
</evidence>
<name>A0A495QTC4_9ACTN</name>
<proteinExistence type="predicted"/>
<gene>
    <name evidence="1" type="ORF">BZB76_2024</name>
</gene>
<comment type="caution">
    <text evidence="1">The sequence shown here is derived from an EMBL/GenBank/DDBJ whole genome shotgun (WGS) entry which is preliminary data.</text>
</comment>
<dbReference type="EMBL" id="RBWU01000002">
    <property type="protein sequence ID" value="RKS76667.1"/>
    <property type="molecule type" value="Genomic_DNA"/>
</dbReference>
<dbReference type="AlphaFoldDB" id="A0A495QTC4"/>
<dbReference type="Proteomes" id="UP000274601">
    <property type="component" value="Unassembled WGS sequence"/>
</dbReference>
<sequence>MCPVNAPVYAWDRARVAAEVKRRYGALAWYGTYTGRWWAMVDGARLVEADDPRRLVQEIMAARRALSWRPY</sequence>
<organism evidence="1 2">
    <name type="scientific">Actinomadura pelletieri DSM 43383</name>
    <dbReference type="NCBI Taxonomy" id="1120940"/>
    <lineage>
        <taxon>Bacteria</taxon>
        <taxon>Bacillati</taxon>
        <taxon>Actinomycetota</taxon>
        <taxon>Actinomycetes</taxon>
        <taxon>Streptosporangiales</taxon>
        <taxon>Thermomonosporaceae</taxon>
        <taxon>Actinomadura</taxon>
    </lineage>
</organism>
<protein>
    <submittedName>
        <fullName evidence="1">Uncharacterized protein</fullName>
    </submittedName>
</protein>
<keyword evidence="2" id="KW-1185">Reference proteome</keyword>
<evidence type="ECO:0000313" key="2">
    <source>
        <dbReference type="Proteomes" id="UP000274601"/>
    </source>
</evidence>